<proteinExistence type="predicted"/>
<keyword evidence="2" id="KW-1185">Reference proteome</keyword>
<protein>
    <submittedName>
        <fullName evidence="1">Glycosyltransferase</fullName>
        <ecNumber evidence="1">2.4.-.-</ecNumber>
    </submittedName>
</protein>
<keyword evidence="1" id="KW-0808">Transferase</keyword>
<comment type="caution">
    <text evidence="1">The sequence shown here is derived from an EMBL/GenBank/DDBJ whole genome shotgun (WGS) entry which is preliminary data.</text>
</comment>
<sequence>MKRSLKRQVRRRLPVRKTRRSPVPAGSPAAVTTSAVALEEKRAAGFRLGFDYGYSWGRSNSVLIQAPPQVTNVWDIRVLFVMSGKGVPYSPIDQAVYEALQANARECIAVSPFGPILELVDQMRPELVLVLEGMELPVQVVDALRMRGVRTAVWFTDDPYYVDVTEKIAVHYDDVFTLELNCVPFYQSIGCPRVHYLPLGANPGVFRPQPVETTYRRDVSFIGSAYWNRVSFVSRILPALESCNSMISGWWWERLPAFTRLGPRIQSGVWLTPEETAKFYYGSRIVLNVHRAYDDESYNCNVRKIPALSVNPRTFEIAASGAFQMTDERSDLLNYYKPGEEVVTFASPEDCMEKIRHYLNHEDERREIALRGLRRTLADHTYHKRIQSLLSSVFADETP</sequence>
<reference evidence="1" key="1">
    <citation type="submission" date="2024-12" db="EMBL/GenBank/DDBJ databases">
        <authorList>
            <person name="Wu N."/>
        </authorList>
    </citation>
    <scope>NUCLEOTIDE SEQUENCE</scope>
    <source>
        <strain evidence="1">P15</strain>
    </source>
</reference>
<accession>A0ACC7P4L4</accession>
<dbReference type="EMBL" id="JBJURJ010000015">
    <property type="protein sequence ID" value="MFM9330871.1"/>
    <property type="molecule type" value="Genomic_DNA"/>
</dbReference>
<keyword evidence="1" id="KW-0328">Glycosyltransferase</keyword>
<gene>
    <name evidence="1" type="ORF">ACI1P1_21505</name>
</gene>
<dbReference type="EC" id="2.4.-.-" evidence="1"/>
<dbReference type="Proteomes" id="UP001631969">
    <property type="component" value="Unassembled WGS sequence"/>
</dbReference>
<organism evidence="1 2">
    <name type="scientific">Paenibacillus mesotrionivorans</name>
    <dbReference type="NCBI Taxonomy" id="3160968"/>
    <lineage>
        <taxon>Bacteria</taxon>
        <taxon>Bacillati</taxon>
        <taxon>Bacillota</taxon>
        <taxon>Bacilli</taxon>
        <taxon>Bacillales</taxon>
        <taxon>Paenibacillaceae</taxon>
        <taxon>Paenibacillus</taxon>
    </lineage>
</organism>
<name>A0ACC7P4L4_9BACL</name>
<evidence type="ECO:0000313" key="1">
    <source>
        <dbReference type="EMBL" id="MFM9330871.1"/>
    </source>
</evidence>
<evidence type="ECO:0000313" key="2">
    <source>
        <dbReference type="Proteomes" id="UP001631969"/>
    </source>
</evidence>